<dbReference type="STRING" id="1209926.A0A1G4BMJ0"/>
<reference evidence="2 3" key="1">
    <citation type="submission" date="2016-09" db="EMBL/GenBank/DDBJ databases">
        <authorList>
            <person name="Capua I."/>
            <person name="De Benedictis P."/>
            <person name="Joannis T."/>
            <person name="Lombin L.H."/>
            <person name="Cattoli G."/>
        </authorList>
    </citation>
    <scope>NUCLEOTIDE SEQUENCE [LARGE SCALE GENOMIC DNA]</scope>
    <source>
        <strain evidence="2 3">IMI 309357</strain>
    </source>
</reference>
<organism evidence="2 3">
    <name type="scientific">Colletotrichum orchidophilum</name>
    <dbReference type="NCBI Taxonomy" id="1209926"/>
    <lineage>
        <taxon>Eukaryota</taxon>
        <taxon>Fungi</taxon>
        <taxon>Dikarya</taxon>
        <taxon>Ascomycota</taxon>
        <taxon>Pezizomycotina</taxon>
        <taxon>Sordariomycetes</taxon>
        <taxon>Hypocreomycetidae</taxon>
        <taxon>Glomerellales</taxon>
        <taxon>Glomerellaceae</taxon>
        <taxon>Colletotrichum</taxon>
    </lineage>
</organism>
<dbReference type="GeneID" id="34555372"/>
<evidence type="ECO:0000259" key="1">
    <source>
        <dbReference type="PROSITE" id="PS50097"/>
    </source>
</evidence>
<proteinExistence type="predicted"/>
<dbReference type="Proteomes" id="UP000176998">
    <property type="component" value="Unassembled WGS sequence"/>
</dbReference>
<feature type="domain" description="BTB" evidence="1">
    <location>
        <begin position="40"/>
        <end position="118"/>
    </location>
</feature>
<dbReference type="OrthoDB" id="5275938at2759"/>
<dbReference type="PROSITE" id="PS50097">
    <property type="entry name" value="BTB"/>
    <property type="match status" value="1"/>
</dbReference>
<dbReference type="InterPro" id="IPR011333">
    <property type="entry name" value="SKP1/BTB/POZ_sf"/>
</dbReference>
<accession>A0A1G4BMJ0</accession>
<dbReference type="Pfam" id="PF00651">
    <property type="entry name" value="BTB"/>
    <property type="match status" value="1"/>
</dbReference>
<keyword evidence="3" id="KW-1185">Reference proteome</keyword>
<dbReference type="SMART" id="SM00225">
    <property type="entry name" value="BTB"/>
    <property type="match status" value="1"/>
</dbReference>
<gene>
    <name evidence="2" type="ORF">CORC01_02211</name>
</gene>
<protein>
    <recommendedName>
        <fullName evidence="1">BTB domain-containing protein</fullName>
    </recommendedName>
</protein>
<dbReference type="InterPro" id="IPR000210">
    <property type="entry name" value="BTB/POZ_dom"/>
</dbReference>
<dbReference type="Gene3D" id="3.30.710.10">
    <property type="entry name" value="Potassium Channel Kv1.1, Chain A"/>
    <property type="match status" value="1"/>
</dbReference>
<evidence type="ECO:0000313" key="3">
    <source>
        <dbReference type="Proteomes" id="UP000176998"/>
    </source>
</evidence>
<sequence>MSDLEPNAKPATTAQMSATVVQSTTSFAEVLNPIAIDEDGDLEIAVGSGDDTQSFIVCAKTLARHSPVFKRMLFGGFKESKPTRNETVDWVVELPDDNPKPFKILLDIIHGWFEQVPELPTLNELTALLVLTDKYDVTSLTRPWAVRWMKGVQFETQHLNLLPVAWELGKEDVFDAMVTKIANESARSPDGSERLQYGGLYLDEVTALEPPGLFEAIRQHRAAGVAAELSPYMELYTKLTTATGSDFWCTRSAELADRHICDSMLLGSLVMGLLRKGIPITAAQPAEQYLGSLSFLRATLRDLQLFVNHEVEISPVVLTCREKLVDWMEQRSGPAKRLKDEAVLVQHSHKIRLLQQAQKTGIDRLPASANTSASRLHTSI</sequence>
<dbReference type="RefSeq" id="XP_022479656.1">
    <property type="nucleotide sequence ID" value="XM_022613862.1"/>
</dbReference>
<comment type="caution">
    <text evidence="2">The sequence shown here is derived from an EMBL/GenBank/DDBJ whole genome shotgun (WGS) entry which is preliminary data.</text>
</comment>
<name>A0A1G4BMJ0_9PEZI</name>
<dbReference type="EMBL" id="MJBS01000012">
    <property type="protein sequence ID" value="OHF02516.1"/>
    <property type="molecule type" value="Genomic_DNA"/>
</dbReference>
<evidence type="ECO:0000313" key="2">
    <source>
        <dbReference type="EMBL" id="OHF02516.1"/>
    </source>
</evidence>
<dbReference type="AlphaFoldDB" id="A0A1G4BMJ0"/>
<dbReference type="SUPFAM" id="SSF54695">
    <property type="entry name" value="POZ domain"/>
    <property type="match status" value="1"/>
</dbReference>